<comment type="caution">
    <text evidence="1">The sequence shown here is derived from an EMBL/GenBank/DDBJ whole genome shotgun (WGS) entry which is preliminary data.</text>
</comment>
<evidence type="ECO:0000313" key="2">
    <source>
        <dbReference type="Proteomes" id="UP001054945"/>
    </source>
</evidence>
<dbReference type="Proteomes" id="UP001054945">
    <property type="component" value="Unassembled WGS sequence"/>
</dbReference>
<sequence length="130" mass="14608">MQPTYFKDPDVHSDSTELDSKFPDDRHSVLSFGLSRGTTNFLSVPVTATYSKNPDSIFQRPFCSQRGNRKALSSIRNFQSIGIPPFIQFVKRTTTFLSVSETVPRSNPQIKLRGRASTAKDSLSSPIYLF</sequence>
<evidence type="ECO:0000313" key="1">
    <source>
        <dbReference type="EMBL" id="GIY38060.1"/>
    </source>
</evidence>
<gene>
    <name evidence="1" type="ORF">CEXT_717801</name>
</gene>
<dbReference type="AlphaFoldDB" id="A0AAV4SZX1"/>
<keyword evidence="2" id="KW-1185">Reference proteome</keyword>
<accession>A0AAV4SZX1</accession>
<reference evidence="1 2" key="1">
    <citation type="submission" date="2021-06" db="EMBL/GenBank/DDBJ databases">
        <title>Caerostris extrusa draft genome.</title>
        <authorList>
            <person name="Kono N."/>
            <person name="Arakawa K."/>
        </authorList>
    </citation>
    <scope>NUCLEOTIDE SEQUENCE [LARGE SCALE GENOMIC DNA]</scope>
</reference>
<proteinExistence type="predicted"/>
<dbReference type="EMBL" id="BPLR01010252">
    <property type="protein sequence ID" value="GIY38060.1"/>
    <property type="molecule type" value="Genomic_DNA"/>
</dbReference>
<organism evidence="1 2">
    <name type="scientific">Caerostris extrusa</name>
    <name type="common">Bark spider</name>
    <name type="synonym">Caerostris bankana</name>
    <dbReference type="NCBI Taxonomy" id="172846"/>
    <lineage>
        <taxon>Eukaryota</taxon>
        <taxon>Metazoa</taxon>
        <taxon>Ecdysozoa</taxon>
        <taxon>Arthropoda</taxon>
        <taxon>Chelicerata</taxon>
        <taxon>Arachnida</taxon>
        <taxon>Araneae</taxon>
        <taxon>Araneomorphae</taxon>
        <taxon>Entelegynae</taxon>
        <taxon>Araneoidea</taxon>
        <taxon>Araneidae</taxon>
        <taxon>Caerostris</taxon>
    </lineage>
</organism>
<protein>
    <submittedName>
        <fullName evidence="1">Uncharacterized protein</fullName>
    </submittedName>
</protein>
<name>A0AAV4SZX1_CAEEX</name>